<dbReference type="InterPro" id="IPR019594">
    <property type="entry name" value="Glu/Gly-bd"/>
</dbReference>
<keyword evidence="4" id="KW-0479">Metal-binding</keyword>
<keyword evidence="14 24" id="KW-0675">Receptor</keyword>
<name>A0A556VV30_BAGYA</name>
<organism evidence="24 25">
    <name type="scientific">Bagarius yarrelli</name>
    <name type="common">Goonch</name>
    <name type="synonym">Bagrus yarrelli</name>
    <dbReference type="NCBI Taxonomy" id="175774"/>
    <lineage>
        <taxon>Eukaryota</taxon>
        <taxon>Metazoa</taxon>
        <taxon>Chordata</taxon>
        <taxon>Craniata</taxon>
        <taxon>Vertebrata</taxon>
        <taxon>Euteleostomi</taxon>
        <taxon>Actinopterygii</taxon>
        <taxon>Neopterygii</taxon>
        <taxon>Teleostei</taxon>
        <taxon>Ostariophysi</taxon>
        <taxon>Siluriformes</taxon>
        <taxon>Sisoridae</taxon>
        <taxon>Sisorinae</taxon>
        <taxon>Bagarius</taxon>
    </lineage>
</organism>
<evidence type="ECO:0000259" key="22">
    <source>
        <dbReference type="SMART" id="SM00079"/>
    </source>
</evidence>
<feature type="transmembrane region" description="Helical" evidence="21">
    <location>
        <begin position="342"/>
        <end position="363"/>
    </location>
</feature>
<keyword evidence="25" id="KW-1185">Reference proteome</keyword>
<dbReference type="Proteomes" id="UP000319801">
    <property type="component" value="Unassembled WGS sequence"/>
</dbReference>
<keyword evidence="16" id="KW-0628">Postsynaptic cell membrane</keyword>
<protein>
    <submittedName>
        <fullName evidence="24">Glutamate receptor ionotropic, NMDA 2B</fullName>
    </submittedName>
</protein>
<keyword evidence="17" id="KW-1071">Ligand-gated ion channel</keyword>
<evidence type="ECO:0000256" key="9">
    <source>
        <dbReference type="ARBA" id="ARBA00022989"/>
    </source>
</evidence>
<dbReference type="PANTHER" id="PTHR18966">
    <property type="entry name" value="IONOTROPIC GLUTAMATE RECEPTOR"/>
    <property type="match status" value="1"/>
</dbReference>
<evidence type="ECO:0000256" key="14">
    <source>
        <dbReference type="ARBA" id="ARBA00023170"/>
    </source>
</evidence>
<dbReference type="FunFam" id="3.40.50.2300:FF:000020">
    <property type="entry name" value="Glutamate receptor ionotropic, NMDA 2B, putative"/>
    <property type="match status" value="1"/>
</dbReference>
<evidence type="ECO:0000256" key="3">
    <source>
        <dbReference type="ARBA" id="ARBA00022692"/>
    </source>
</evidence>
<evidence type="ECO:0000256" key="2">
    <source>
        <dbReference type="ARBA" id="ARBA00022448"/>
    </source>
</evidence>
<evidence type="ECO:0000256" key="18">
    <source>
        <dbReference type="ARBA" id="ARBA00023303"/>
    </source>
</evidence>
<evidence type="ECO:0000256" key="20">
    <source>
        <dbReference type="SAM" id="MobiDB-lite"/>
    </source>
</evidence>
<accession>A0A556VV30</accession>
<dbReference type="AlphaFoldDB" id="A0A556VV30"/>
<gene>
    <name evidence="24" type="ORF">Baya_16260</name>
</gene>
<dbReference type="SMART" id="SM00918">
    <property type="entry name" value="Lig_chan-Glu_bd"/>
    <property type="match status" value="1"/>
</dbReference>
<dbReference type="InterPro" id="IPR015683">
    <property type="entry name" value="Ionotropic_Glu_rcpt"/>
</dbReference>
<evidence type="ECO:0000256" key="16">
    <source>
        <dbReference type="ARBA" id="ARBA00023257"/>
    </source>
</evidence>
<feature type="region of interest" description="Disordered" evidence="20">
    <location>
        <begin position="797"/>
        <end position="816"/>
    </location>
</feature>
<evidence type="ECO:0000313" key="24">
    <source>
        <dbReference type="EMBL" id="TTU44322.1"/>
    </source>
</evidence>
<keyword evidence="13" id="KW-1015">Disulfide bond</keyword>
<evidence type="ECO:0000256" key="11">
    <source>
        <dbReference type="ARBA" id="ARBA00023065"/>
    </source>
</evidence>
<keyword evidence="11" id="KW-0406">Ion transport</keyword>
<dbReference type="SUPFAM" id="SSF53822">
    <property type="entry name" value="Periplasmic binding protein-like I"/>
    <property type="match status" value="1"/>
</dbReference>
<evidence type="ECO:0000256" key="5">
    <source>
        <dbReference type="ARBA" id="ARBA00022729"/>
    </source>
</evidence>
<proteinExistence type="predicted"/>
<comment type="caution">
    <text evidence="24">The sequence shown here is derived from an EMBL/GenBank/DDBJ whole genome shotgun (WGS) entry which is preliminary data.</text>
</comment>
<keyword evidence="12 21" id="KW-0472">Membrane</keyword>
<dbReference type="SMART" id="SM00079">
    <property type="entry name" value="PBPe"/>
    <property type="match status" value="1"/>
</dbReference>
<dbReference type="EMBL" id="VCAZ01000290">
    <property type="protein sequence ID" value="TTU44322.1"/>
    <property type="molecule type" value="Genomic_DNA"/>
</dbReference>
<comment type="subcellular location">
    <subcellularLocation>
        <location evidence="1">Membrane</location>
        <topology evidence="1">Multi-pass membrane protein</topology>
    </subcellularLocation>
    <subcellularLocation>
        <location evidence="19">Postsynaptic cell membrane</location>
    </subcellularLocation>
</comment>
<evidence type="ECO:0000256" key="15">
    <source>
        <dbReference type="ARBA" id="ARBA00023180"/>
    </source>
</evidence>
<evidence type="ECO:0000256" key="17">
    <source>
        <dbReference type="ARBA" id="ARBA00023286"/>
    </source>
</evidence>
<dbReference type="OrthoDB" id="5984008at2759"/>
<keyword evidence="10" id="KW-0770">Synapse</keyword>
<evidence type="ECO:0000256" key="12">
    <source>
        <dbReference type="ARBA" id="ARBA00023136"/>
    </source>
</evidence>
<keyword evidence="15" id="KW-0325">Glycoprotein</keyword>
<keyword evidence="2" id="KW-0813">Transport</keyword>
<dbReference type="Gene3D" id="3.40.190.10">
    <property type="entry name" value="Periplasmic binding protein-like II"/>
    <property type="match status" value="1"/>
</dbReference>
<dbReference type="GO" id="GO:0046872">
    <property type="term" value="F:metal ion binding"/>
    <property type="evidence" value="ECO:0007669"/>
    <property type="project" value="UniProtKB-KW"/>
</dbReference>
<dbReference type="InterPro" id="IPR001320">
    <property type="entry name" value="Iontro_rcpt_C"/>
</dbReference>
<evidence type="ECO:0000256" key="4">
    <source>
        <dbReference type="ARBA" id="ARBA00022723"/>
    </source>
</evidence>
<evidence type="ECO:0000256" key="7">
    <source>
        <dbReference type="ARBA" id="ARBA00022837"/>
    </source>
</evidence>
<evidence type="ECO:0000256" key="21">
    <source>
        <dbReference type="SAM" id="Phobius"/>
    </source>
</evidence>
<evidence type="ECO:0000256" key="1">
    <source>
        <dbReference type="ARBA" id="ARBA00004141"/>
    </source>
</evidence>
<keyword evidence="6" id="KW-0862">Zinc</keyword>
<evidence type="ECO:0000256" key="10">
    <source>
        <dbReference type="ARBA" id="ARBA00023018"/>
    </source>
</evidence>
<dbReference type="InterPro" id="IPR018884">
    <property type="entry name" value="NMDAR2_C"/>
</dbReference>
<evidence type="ECO:0000256" key="13">
    <source>
        <dbReference type="ARBA" id="ARBA00023157"/>
    </source>
</evidence>
<dbReference type="Pfam" id="PF01094">
    <property type="entry name" value="ANF_receptor"/>
    <property type="match status" value="1"/>
</dbReference>
<sequence>MNETDPSSIIKSDDNSLFFQFGPSIEQQASVMLNIMEEYDWYIFSIVTTYYPGYQDFVTKIRSTIENSFVGWELEEVLLLDMSVDDGDSKIQNQLKKLQSPVILLYSTKEEANIIFEVAHSVGLTGYGYTWIVPSLVAGDADHIPPEFPTGMISVSYDEWDYGLEARVRDAVAVIATATSAMMMDRGPHTLLNNQTGESGMYIKRCCKGFCIDILKKIAKSVKFTYDLYLVTNGKHGKKINGTWNGMVGEVVVKNAHMAVGSLTINEERSEVIDFSVPFIETGISVMVSRSNGTVSPSAFLEPGGPSFTIGKAIWLLWGLVFNNSVPVQNPRGTTSKIMVSVWAFFAVIFLASYTANLAAFMIQEEYVDQVSGLSDKKEVYSCIHGVEIENKSSTMNSPSTTINNTHSNILRLLRTAKNMASMSGVNGSPHSALDYLRRDSSVYDISEQRRHSECRVPYLSENNDNNAFSDYIDQVERTFGNLHRNESELYLHRRSGSVPGPAPSLGSSSSLDGAIFDCSALTHRNMSNFDLLQGHAPIGLPEPYRKFSFKGGTSTGYIPAYDRYGDGDNMSDISTHTITYGNLESDSRKRKQHGDSLKKRPASAKSRRELDHAQLGYRRRQHHGHHRHHGHRSVSPPLSENKIRGGGGSLSFLYQDKESLRDFYLDQFRPKEGVPQWEHVDLTDGPSGGGAGGGANCTSLVPVDDFLKSKPSKVESKVGGGDWECRNCRASSAGSKRITPHTGLGVYGAGGSTSCVASGVGSGTSRPTSATCMRCDACKRSGNLYNISEDSNHVMESISGRGQTPSQRRRAFSARPLRRQHSYDAFMDLHRGDEGLSVRAGGGAIDDVSGSFLPPRSVSLKEKDRCMEGSFSHLFDSQQFYSPAHQSLSAYRGERDPYFLSKSLYPDHTNHNPFVPTFGDDQCLLHGAKTYYTKKQQRSDPRNFGNPSGIASFLPSSRFTNQHSALGPPRPFNGTNGHVYEKLSSIESDV</sequence>
<dbReference type="InterPro" id="IPR001828">
    <property type="entry name" value="ANF_lig-bd_rcpt"/>
</dbReference>
<dbReference type="GO" id="GO:0045211">
    <property type="term" value="C:postsynaptic membrane"/>
    <property type="evidence" value="ECO:0007669"/>
    <property type="project" value="UniProtKB-SubCell"/>
</dbReference>
<dbReference type="Pfam" id="PF10613">
    <property type="entry name" value="Lig_chan-Glu_bd"/>
    <property type="match status" value="1"/>
</dbReference>
<keyword evidence="7" id="KW-0106">Calcium</keyword>
<evidence type="ECO:0000313" key="25">
    <source>
        <dbReference type="Proteomes" id="UP000319801"/>
    </source>
</evidence>
<evidence type="ECO:0000259" key="23">
    <source>
        <dbReference type="SMART" id="SM00918"/>
    </source>
</evidence>
<dbReference type="GO" id="GO:0015276">
    <property type="term" value="F:ligand-gated monoatomic ion channel activity"/>
    <property type="evidence" value="ECO:0007669"/>
    <property type="project" value="InterPro"/>
</dbReference>
<keyword evidence="3 21" id="KW-0812">Transmembrane</keyword>
<keyword evidence="5" id="KW-0732">Signal</keyword>
<keyword evidence="8" id="KW-0460">Magnesium</keyword>
<reference evidence="24 25" key="1">
    <citation type="journal article" date="2019" name="Genome Biol. Evol.">
        <title>Whole-Genome Sequencing of the Giant Devil Catfish, Bagarius yarrelli.</title>
        <authorList>
            <person name="Jiang W."/>
            <person name="Lv Y."/>
            <person name="Cheng L."/>
            <person name="Yang K."/>
            <person name="Chao B."/>
            <person name="Wang X."/>
            <person name="Li Y."/>
            <person name="Pan X."/>
            <person name="You X."/>
            <person name="Zhang Y."/>
            <person name="Yang J."/>
            <person name="Li J."/>
            <person name="Zhang X."/>
            <person name="Liu S."/>
            <person name="Sun C."/>
            <person name="Yang J."/>
            <person name="Shi Q."/>
        </authorList>
    </citation>
    <scope>NUCLEOTIDE SEQUENCE [LARGE SCALE GENOMIC DNA]</scope>
    <source>
        <strain evidence="24">JWS20170419001</strain>
        <tissue evidence="24">Muscle</tissue>
    </source>
</reference>
<evidence type="ECO:0000256" key="19">
    <source>
        <dbReference type="ARBA" id="ARBA00034100"/>
    </source>
</evidence>
<keyword evidence="9 21" id="KW-1133">Transmembrane helix</keyword>
<feature type="region of interest" description="Disordered" evidence="20">
    <location>
        <begin position="583"/>
        <end position="643"/>
    </location>
</feature>
<dbReference type="Gene3D" id="3.40.50.2300">
    <property type="match status" value="1"/>
</dbReference>
<evidence type="ECO:0000256" key="8">
    <source>
        <dbReference type="ARBA" id="ARBA00022842"/>
    </source>
</evidence>
<feature type="domain" description="Ionotropic glutamate receptor L-glutamate and glycine-binding" evidence="23">
    <location>
        <begin position="190"/>
        <end position="253"/>
    </location>
</feature>
<dbReference type="SUPFAM" id="SSF53850">
    <property type="entry name" value="Periplasmic binding protein-like II"/>
    <property type="match status" value="1"/>
</dbReference>
<dbReference type="FunFam" id="3.40.190.10:FF:000009">
    <property type="entry name" value="Putative glutamate receptor ionotropic NMDA 2B"/>
    <property type="match status" value="1"/>
</dbReference>
<evidence type="ECO:0000256" key="6">
    <source>
        <dbReference type="ARBA" id="ARBA00022833"/>
    </source>
</evidence>
<dbReference type="InterPro" id="IPR028082">
    <property type="entry name" value="Peripla_BP_I"/>
</dbReference>
<keyword evidence="18" id="KW-0407">Ion channel</keyword>
<feature type="compositionally biased region" description="Basic residues" evidence="20">
    <location>
        <begin position="618"/>
        <end position="633"/>
    </location>
</feature>
<feature type="domain" description="Ionotropic glutamate receptor C-terminal" evidence="22">
    <location>
        <begin position="196"/>
        <end position="497"/>
    </location>
</feature>
<dbReference type="Pfam" id="PF10565">
    <property type="entry name" value="NMDAR2_C"/>
    <property type="match status" value="1"/>
</dbReference>